<protein>
    <submittedName>
        <fullName evidence="1">Uncharacterized protein</fullName>
    </submittedName>
</protein>
<evidence type="ECO:0000313" key="1">
    <source>
        <dbReference type="EMBL" id="KAI4816369.1"/>
    </source>
</evidence>
<evidence type="ECO:0000313" key="2">
    <source>
        <dbReference type="Proteomes" id="UP001057452"/>
    </source>
</evidence>
<gene>
    <name evidence="1" type="ORF">KUCAC02_008696</name>
</gene>
<proteinExistence type="predicted"/>
<comment type="caution">
    <text evidence="1">The sequence shown here is derived from an EMBL/GenBank/DDBJ whole genome shotgun (WGS) entry which is preliminary data.</text>
</comment>
<dbReference type="EMBL" id="CM043796">
    <property type="protein sequence ID" value="KAI4816369.1"/>
    <property type="molecule type" value="Genomic_DNA"/>
</dbReference>
<accession>A0ACB9WRZ2</accession>
<feature type="non-terminal residue" evidence="1">
    <location>
        <position position="1"/>
    </location>
</feature>
<organism evidence="1 2">
    <name type="scientific">Chaenocephalus aceratus</name>
    <name type="common">Blackfin icefish</name>
    <name type="synonym">Chaenichthys aceratus</name>
    <dbReference type="NCBI Taxonomy" id="36190"/>
    <lineage>
        <taxon>Eukaryota</taxon>
        <taxon>Metazoa</taxon>
        <taxon>Chordata</taxon>
        <taxon>Craniata</taxon>
        <taxon>Vertebrata</taxon>
        <taxon>Euteleostomi</taxon>
        <taxon>Actinopterygii</taxon>
        <taxon>Neopterygii</taxon>
        <taxon>Teleostei</taxon>
        <taxon>Neoteleostei</taxon>
        <taxon>Acanthomorphata</taxon>
        <taxon>Eupercaria</taxon>
        <taxon>Perciformes</taxon>
        <taxon>Notothenioidei</taxon>
        <taxon>Channichthyidae</taxon>
        <taxon>Chaenocephalus</taxon>
    </lineage>
</organism>
<feature type="non-terminal residue" evidence="1">
    <location>
        <position position="68"/>
    </location>
</feature>
<dbReference type="Proteomes" id="UP001057452">
    <property type="component" value="Chromosome 12"/>
</dbReference>
<sequence length="68" mass="7387">TSVCTMKASLLRKASKFHEGMEESQTSLSKAERDLSSSVATTKCHGVPERHAGSASDINPPHERELFS</sequence>
<keyword evidence="2" id="KW-1185">Reference proteome</keyword>
<reference evidence="1" key="1">
    <citation type="submission" date="2022-05" db="EMBL/GenBank/DDBJ databases">
        <title>Chromosome-level genome of Chaenocephalus aceratus.</title>
        <authorList>
            <person name="Park H."/>
        </authorList>
    </citation>
    <scope>NUCLEOTIDE SEQUENCE</scope>
    <source>
        <strain evidence="1">KU_202001</strain>
    </source>
</reference>
<name>A0ACB9WRZ2_CHAAC</name>